<dbReference type="Proteomes" id="UP000237916">
    <property type="component" value="Unassembled WGS sequence"/>
</dbReference>
<feature type="transmembrane region" description="Helical" evidence="1">
    <location>
        <begin position="75"/>
        <end position="96"/>
    </location>
</feature>
<organism evidence="2 3">
    <name type="scientific">Veillonella denticariosi JCM 15641</name>
    <dbReference type="NCBI Taxonomy" id="1298594"/>
    <lineage>
        <taxon>Bacteria</taxon>
        <taxon>Bacillati</taxon>
        <taxon>Bacillota</taxon>
        <taxon>Negativicutes</taxon>
        <taxon>Veillonellales</taxon>
        <taxon>Veillonellaceae</taxon>
        <taxon>Veillonella</taxon>
    </lineage>
</organism>
<evidence type="ECO:0000256" key="1">
    <source>
        <dbReference type="SAM" id="Phobius"/>
    </source>
</evidence>
<name>A0A2S7Z9R4_9FIRM</name>
<dbReference type="RefSeq" id="WP_105090641.1">
    <property type="nucleotide sequence ID" value="NZ_PPDB01000003.1"/>
</dbReference>
<reference evidence="2 3" key="1">
    <citation type="submission" date="2018-01" db="EMBL/GenBank/DDBJ databases">
        <title>Draft genome sequences of clinical isolates and type strains of oral Veillonella including Veillonella infantum sp., nov.</title>
        <authorList>
            <person name="Mashima I."/>
            <person name="Liao Y.-C."/>
            <person name="Sabharwal A."/>
            <person name="Haase E.M."/>
            <person name="Nakazawa F."/>
            <person name="Scannapieco F.A."/>
        </authorList>
    </citation>
    <scope>NUCLEOTIDE SEQUENCE [LARGE SCALE GENOMIC DNA]</scope>
    <source>
        <strain evidence="2 3">JCM 15641</strain>
    </source>
</reference>
<keyword evidence="1" id="KW-0472">Membrane</keyword>
<keyword evidence="1" id="KW-1133">Transmembrane helix</keyword>
<keyword evidence="1" id="KW-0812">Transmembrane</keyword>
<accession>A0A2S7Z9R4</accession>
<gene>
    <name evidence="2" type="ORF">VEHSUH05_02420</name>
</gene>
<comment type="caution">
    <text evidence="2">The sequence shown here is derived from an EMBL/GenBank/DDBJ whole genome shotgun (WGS) entry which is preliminary data.</text>
</comment>
<keyword evidence="3" id="KW-1185">Reference proteome</keyword>
<feature type="transmembrane region" description="Helical" evidence="1">
    <location>
        <begin position="6"/>
        <end position="27"/>
    </location>
</feature>
<evidence type="ECO:0000313" key="2">
    <source>
        <dbReference type="EMBL" id="PQL19959.1"/>
    </source>
</evidence>
<feature type="transmembrane region" description="Helical" evidence="1">
    <location>
        <begin position="48"/>
        <end position="69"/>
    </location>
</feature>
<sequence>MSKLETLGYFFVFMSMSLSIGLYKLEISKVVIDEEFEYIKKHRVFGNLTKYLSITSIISLIILNLKFIIDKDYKFIVSYGSVWLFFFFFTMLTGLCQKRDSVYFKRSLVAMCSLLFAMVVYAYAFRNVLF</sequence>
<evidence type="ECO:0000313" key="3">
    <source>
        <dbReference type="Proteomes" id="UP000237916"/>
    </source>
</evidence>
<dbReference type="AlphaFoldDB" id="A0A2S7Z9R4"/>
<dbReference type="EMBL" id="PPDB01000003">
    <property type="protein sequence ID" value="PQL19959.1"/>
    <property type="molecule type" value="Genomic_DNA"/>
</dbReference>
<feature type="transmembrane region" description="Helical" evidence="1">
    <location>
        <begin position="108"/>
        <end position="125"/>
    </location>
</feature>
<proteinExistence type="predicted"/>
<dbReference type="OrthoDB" id="9955920at2"/>
<protein>
    <submittedName>
        <fullName evidence="2">Uncharacterized protein</fullName>
    </submittedName>
</protein>